<accession>A0A7W3MST4</accession>
<feature type="region of interest" description="Disordered" evidence="1">
    <location>
        <begin position="35"/>
        <end position="80"/>
    </location>
</feature>
<dbReference type="AlphaFoldDB" id="A0A7W3MST4"/>
<dbReference type="EMBL" id="JACJII010000001">
    <property type="protein sequence ID" value="MBA9001224.1"/>
    <property type="molecule type" value="Genomic_DNA"/>
</dbReference>
<evidence type="ECO:0000313" key="3">
    <source>
        <dbReference type="Proteomes" id="UP000539313"/>
    </source>
</evidence>
<dbReference type="RefSeq" id="WP_182703630.1">
    <property type="nucleotide sequence ID" value="NZ_JACJII010000001.1"/>
</dbReference>
<dbReference type="Proteomes" id="UP000539313">
    <property type="component" value="Unassembled WGS sequence"/>
</dbReference>
<evidence type="ECO:0000256" key="1">
    <source>
        <dbReference type="SAM" id="MobiDB-lite"/>
    </source>
</evidence>
<proteinExistence type="predicted"/>
<evidence type="ECO:0000313" key="2">
    <source>
        <dbReference type="EMBL" id="MBA9001224.1"/>
    </source>
</evidence>
<comment type="caution">
    <text evidence="2">The sequence shown here is derived from an EMBL/GenBank/DDBJ whole genome shotgun (WGS) entry which is preliminary data.</text>
</comment>
<name>A0A7W3MST4_9ACTN</name>
<gene>
    <name evidence="2" type="ORF">HNR21_000106</name>
</gene>
<keyword evidence="3" id="KW-1185">Reference proteome</keyword>
<reference evidence="2 3" key="1">
    <citation type="submission" date="2020-08" db="EMBL/GenBank/DDBJ databases">
        <title>Sequencing the genomes of 1000 actinobacteria strains.</title>
        <authorList>
            <person name="Klenk H.-P."/>
        </authorList>
    </citation>
    <scope>NUCLEOTIDE SEQUENCE [LARGE SCALE GENOMIC DNA]</scope>
    <source>
        <strain evidence="2 3">DSM 45823</strain>
    </source>
</reference>
<protein>
    <submittedName>
        <fullName evidence="2">Uncharacterized protein</fullName>
    </submittedName>
</protein>
<sequence length="106" mass="10936">MDRAAFANDRLPAVPGTAVVVTVAKTTVVETAMVGPPGSAALRPAERRPVGAVRRTPGRAGETREGRDRRRGSGGLGGVRGARCAVRSASRMRVAATGPLIAISYQ</sequence>
<organism evidence="2 3">
    <name type="scientific">Thermomonospora cellulosilytica</name>
    <dbReference type="NCBI Taxonomy" id="1411118"/>
    <lineage>
        <taxon>Bacteria</taxon>
        <taxon>Bacillati</taxon>
        <taxon>Actinomycetota</taxon>
        <taxon>Actinomycetes</taxon>
        <taxon>Streptosporangiales</taxon>
        <taxon>Thermomonosporaceae</taxon>
        <taxon>Thermomonospora</taxon>
    </lineage>
</organism>